<reference evidence="1 2" key="1">
    <citation type="journal article" date="2022" name="Nat. Genet.">
        <title>Improved pea reference genome and pan-genome highlight genomic features and evolutionary characteristics.</title>
        <authorList>
            <person name="Yang T."/>
            <person name="Liu R."/>
            <person name="Luo Y."/>
            <person name="Hu S."/>
            <person name="Wang D."/>
            <person name="Wang C."/>
            <person name="Pandey M.K."/>
            <person name="Ge S."/>
            <person name="Xu Q."/>
            <person name="Li N."/>
            <person name="Li G."/>
            <person name="Huang Y."/>
            <person name="Saxena R.K."/>
            <person name="Ji Y."/>
            <person name="Li M."/>
            <person name="Yan X."/>
            <person name="He Y."/>
            <person name="Liu Y."/>
            <person name="Wang X."/>
            <person name="Xiang C."/>
            <person name="Varshney R.K."/>
            <person name="Ding H."/>
            <person name="Gao S."/>
            <person name="Zong X."/>
        </authorList>
    </citation>
    <scope>NUCLEOTIDE SEQUENCE [LARGE SCALE GENOMIC DNA]</scope>
    <source>
        <strain evidence="1 2">cv. Zhongwan 6</strain>
    </source>
</reference>
<dbReference type="Gramene" id="Psat02G0117900-T1">
    <property type="protein sequence ID" value="KAI5434212.1"/>
    <property type="gene ID" value="KIW84_021179"/>
</dbReference>
<organism evidence="1 2">
    <name type="scientific">Pisum sativum</name>
    <name type="common">Garden pea</name>
    <name type="synonym">Lathyrus oleraceus</name>
    <dbReference type="NCBI Taxonomy" id="3888"/>
    <lineage>
        <taxon>Eukaryota</taxon>
        <taxon>Viridiplantae</taxon>
        <taxon>Streptophyta</taxon>
        <taxon>Embryophyta</taxon>
        <taxon>Tracheophyta</taxon>
        <taxon>Spermatophyta</taxon>
        <taxon>Magnoliopsida</taxon>
        <taxon>eudicotyledons</taxon>
        <taxon>Gunneridae</taxon>
        <taxon>Pentapetalae</taxon>
        <taxon>rosids</taxon>
        <taxon>fabids</taxon>
        <taxon>Fabales</taxon>
        <taxon>Fabaceae</taxon>
        <taxon>Papilionoideae</taxon>
        <taxon>50 kb inversion clade</taxon>
        <taxon>NPAAA clade</taxon>
        <taxon>Hologalegina</taxon>
        <taxon>IRL clade</taxon>
        <taxon>Fabeae</taxon>
        <taxon>Lathyrus</taxon>
    </lineage>
</organism>
<evidence type="ECO:0000313" key="1">
    <source>
        <dbReference type="EMBL" id="KAI5434212.1"/>
    </source>
</evidence>
<evidence type="ECO:0000313" key="2">
    <source>
        <dbReference type="Proteomes" id="UP001058974"/>
    </source>
</evidence>
<name>A0A9D5B3L1_PEA</name>
<comment type="caution">
    <text evidence="1">The sequence shown here is derived from an EMBL/GenBank/DDBJ whole genome shotgun (WGS) entry which is preliminary data.</text>
</comment>
<protein>
    <submittedName>
        <fullName evidence="1">Uncharacterized protein</fullName>
    </submittedName>
</protein>
<keyword evidence="2" id="KW-1185">Reference proteome</keyword>
<accession>A0A9D5B3L1</accession>
<dbReference type="EMBL" id="JAMSHJ010000002">
    <property type="protein sequence ID" value="KAI5434212.1"/>
    <property type="molecule type" value="Genomic_DNA"/>
</dbReference>
<proteinExistence type="predicted"/>
<dbReference type="Proteomes" id="UP001058974">
    <property type="component" value="Chromosome 2"/>
</dbReference>
<dbReference type="AlphaFoldDB" id="A0A9D5B3L1"/>
<gene>
    <name evidence="1" type="ORF">KIW84_021179</name>
</gene>
<sequence>MPNIFDKIWEKLDFGTVLQNPFYKILTIASISVNLNSVPDINGQNFKDWKEIVLGCMDIDLALRNGQPASPTESTTYE</sequence>